<proteinExistence type="inferred from homology"/>
<evidence type="ECO:0000256" key="2">
    <source>
        <dbReference type="ARBA" id="ARBA00022679"/>
    </source>
</evidence>
<evidence type="ECO:0000256" key="9">
    <source>
        <dbReference type="SAM" id="MobiDB-lite"/>
    </source>
</evidence>
<dbReference type="SUPFAM" id="SSF56104">
    <property type="entry name" value="SAICAR synthase-like"/>
    <property type="match status" value="1"/>
</dbReference>
<accession>T1K3V3</accession>
<dbReference type="GO" id="GO:0005737">
    <property type="term" value="C:cytoplasm"/>
    <property type="evidence" value="ECO:0007669"/>
    <property type="project" value="TreeGrafter"/>
</dbReference>
<keyword evidence="11" id="KW-1185">Reference proteome</keyword>
<comment type="similarity">
    <text evidence="1 8">Belongs to the inositol phosphokinase (IPK) family.</text>
</comment>
<dbReference type="eggNOG" id="KOG1620">
    <property type="taxonomic scope" value="Eukaryota"/>
</dbReference>
<evidence type="ECO:0000256" key="8">
    <source>
        <dbReference type="RuleBase" id="RU363090"/>
    </source>
</evidence>
<evidence type="ECO:0000313" key="10">
    <source>
        <dbReference type="EnsemblMetazoa" id="tetur05g00360.1"/>
    </source>
</evidence>
<dbReference type="Gene3D" id="3.30.470.160">
    <property type="entry name" value="Inositol polyphosphate kinase"/>
    <property type="match status" value="1"/>
</dbReference>
<dbReference type="GO" id="GO:0005634">
    <property type="term" value="C:nucleus"/>
    <property type="evidence" value="ECO:0007669"/>
    <property type="project" value="TreeGrafter"/>
</dbReference>
<evidence type="ECO:0000256" key="4">
    <source>
        <dbReference type="ARBA" id="ARBA00022777"/>
    </source>
</evidence>
<evidence type="ECO:0000256" key="3">
    <source>
        <dbReference type="ARBA" id="ARBA00022741"/>
    </source>
</evidence>
<keyword evidence="3" id="KW-0547">Nucleotide-binding</keyword>
<reference evidence="11" key="1">
    <citation type="submission" date="2011-08" db="EMBL/GenBank/DDBJ databases">
        <authorList>
            <person name="Rombauts S."/>
        </authorList>
    </citation>
    <scope>NUCLEOTIDE SEQUENCE</scope>
    <source>
        <strain evidence="11">London</strain>
    </source>
</reference>
<dbReference type="AlphaFoldDB" id="T1K3V3"/>
<dbReference type="GO" id="GO:0005524">
    <property type="term" value="F:ATP binding"/>
    <property type="evidence" value="ECO:0007669"/>
    <property type="project" value="UniProtKB-KW"/>
</dbReference>
<dbReference type="EC" id="2.7.-.-" evidence="8"/>
<evidence type="ECO:0000256" key="7">
    <source>
        <dbReference type="ARBA" id="ARBA00036525"/>
    </source>
</evidence>
<dbReference type="GO" id="GO:0047326">
    <property type="term" value="F:inositol-1,3,4,6-tetrakisphosphate 5-kinase activity"/>
    <property type="evidence" value="ECO:0007669"/>
    <property type="project" value="RHEA"/>
</dbReference>
<organism evidence="10 11">
    <name type="scientific">Tetranychus urticae</name>
    <name type="common">Two-spotted spider mite</name>
    <dbReference type="NCBI Taxonomy" id="32264"/>
    <lineage>
        <taxon>Eukaryota</taxon>
        <taxon>Metazoa</taxon>
        <taxon>Ecdysozoa</taxon>
        <taxon>Arthropoda</taxon>
        <taxon>Chelicerata</taxon>
        <taxon>Arachnida</taxon>
        <taxon>Acari</taxon>
        <taxon>Acariformes</taxon>
        <taxon>Trombidiformes</taxon>
        <taxon>Prostigmata</taxon>
        <taxon>Eleutherengona</taxon>
        <taxon>Raphignathae</taxon>
        <taxon>Tetranychoidea</taxon>
        <taxon>Tetranychidae</taxon>
        <taxon>Tetranychus</taxon>
    </lineage>
</organism>
<dbReference type="InterPro" id="IPR038286">
    <property type="entry name" value="IPK_sf"/>
</dbReference>
<dbReference type="STRING" id="32264.T1K3V3"/>
<dbReference type="OrthoDB" id="5958943at2759"/>
<dbReference type="EnsemblMetazoa" id="tetur05g00360.1">
    <property type="protein sequence ID" value="tetur05g00360.1"/>
    <property type="gene ID" value="tetur05g00360"/>
</dbReference>
<evidence type="ECO:0000313" key="11">
    <source>
        <dbReference type="Proteomes" id="UP000015104"/>
    </source>
</evidence>
<dbReference type="PANTHER" id="PTHR12400">
    <property type="entry name" value="INOSITOL POLYPHOSPHATE KINASE"/>
    <property type="match status" value="1"/>
</dbReference>
<comment type="catalytic activity">
    <reaction evidence="7">
        <text>1D-myo-inositol 1,3,4,6-tetrakisphosphate + ATP = 1D-myo-inositol 1,3,4,5,6-pentakisphosphate + ADP + H(+)</text>
        <dbReference type="Rhea" id="RHEA:12717"/>
        <dbReference type="ChEBI" id="CHEBI:15378"/>
        <dbReference type="ChEBI" id="CHEBI:30616"/>
        <dbReference type="ChEBI" id="CHEBI:57660"/>
        <dbReference type="ChEBI" id="CHEBI:57733"/>
        <dbReference type="ChEBI" id="CHEBI:456216"/>
        <dbReference type="EC" id="2.7.1.140"/>
    </reaction>
</comment>
<gene>
    <name evidence="10" type="primary">107360338</name>
</gene>
<evidence type="ECO:0000256" key="1">
    <source>
        <dbReference type="ARBA" id="ARBA00007374"/>
    </source>
</evidence>
<keyword evidence="4 8" id="KW-0418">Kinase</keyword>
<dbReference type="PANTHER" id="PTHR12400:SF51">
    <property type="entry name" value="INOSITOL POLYPHOSPHATE MULTIKINASE"/>
    <property type="match status" value="1"/>
</dbReference>
<feature type="region of interest" description="Disordered" evidence="9">
    <location>
        <begin position="1"/>
        <end position="30"/>
    </location>
</feature>
<dbReference type="EMBL" id="CAEY01001560">
    <property type="status" value="NOT_ANNOTATED_CDS"/>
    <property type="molecule type" value="Genomic_DNA"/>
</dbReference>
<keyword evidence="5" id="KW-0067">ATP-binding</keyword>
<feature type="compositionally biased region" description="Basic and acidic residues" evidence="9">
    <location>
        <begin position="19"/>
        <end position="30"/>
    </location>
</feature>
<reference evidence="10" key="2">
    <citation type="submission" date="2015-06" db="UniProtKB">
        <authorList>
            <consortium name="EnsemblMetazoa"/>
        </authorList>
    </citation>
    <scope>IDENTIFICATION</scope>
</reference>
<sequence length="291" mass="33629">MELMDSTSDEPIPLPVHISKPDHQLSGHEFGKSKTRFGMLKDHRSKRLLKPIIDIRGKREYDFYQTVWNSSDVKLQSFVPKFYGLVTIENIKFIQIEDSMEGLANPSNMDIKIGSITYDPGADVKKIEEETSKSQWQAALGFRICGFRIYNPMDQNCTLVDKFVTRQLKPENIPEAIDMFLGSKFNSLEIRIELSQNYLSKLKSIQEWFETVNINHLKFLSSSLLFIHPCDNQFVHLKMIDFAHVFPNASTNQGDNCKDVNYLFGLNKIIYYFTTLHESLIQKQNTSQISV</sequence>
<evidence type="ECO:0000256" key="6">
    <source>
        <dbReference type="ARBA" id="ARBA00036164"/>
    </source>
</evidence>
<name>T1K3V3_TETUR</name>
<dbReference type="Pfam" id="PF03770">
    <property type="entry name" value="IPK"/>
    <property type="match status" value="1"/>
</dbReference>
<dbReference type="GO" id="GO:0032958">
    <property type="term" value="P:inositol phosphate biosynthetic process"/>
    <property type="evidence" value="ECO:0007669"/>
    <property type="project" value="InterPro"/>
</dbReference>
<protein>
    <recommendedName>
        <fullName evidence="8">Kinase</fullName>
        <ecNumber evidence="8">2.7.-.-</ecNumber>
    </recommendedName>
</protein>
<comment type="catalytic activity">
    <reaction evidence="6">
        <text>1D-myo-inositol 1,4,5-trisphosphate + 2 ATP = 1D-myo-inositol 1,3,4,5,6-pentakisphosphate + 2 ADP + 2 H(+)</text>
        <dbReference type="Rhea" id="RHEA:32359"/>
        <dbReference type="ChEBI" id="CHEBI:15378"/>
        <dbReference type="ChEBI" id="CHEBI:30616"/>
        <dbReference type="ChEBI" id="CHEBI:57733"/>
        <dbReference type="ChEBI" id="CHEBI:203600"/>
        <dbReference type="ChEBI" id="CHEBI:456216"/>
        <dbReference type="EC" id="2.7.1.151"/>
    </reaction>
</comment>
<dbReference type="Proteomes" id="UP000015104">
    <property type="component" value="Unassembled WGS sequence"/>
</dbReference>
<dbReference type="HOGENOM" id="CLU_042569_1_1_1"/>
<keyword evidence="2 8" id="KW-0808">Transferase</keyword>
<evidence type="ECO:0000256" key="5">
    <source>
        <dbReference type="ARBA" id="ARBA00022840"/>
    </source>
</evidence>
<dbReference type="InterPro" id="IPR005522">
    <property type="entry name" value="IPK"/>
</dbReference>
<dbReference type="GO" id="GO:0008440">
    <property type="term" value="F:inositol-1,4,5-trisphosphate 3-kinase activity"/>
    <property type="evidence" value="ECO:0007669"/>
    <property type="project" value="TreeGrafter"/>
</dbReference>